<feature type="region of interest" description="Disordered" evidence="1">
    <location>
        <begin position="78"/>
        <end position="104"/>
    </location>
</feature>
<feature type="compositionally biased region" description="Acidic residues" evidence="1">
    <location>
        <begin position="78"/>
        <end position="88"/>
    </location>
</feature>
<dbReference type="Proteomes" id="UP000663879">
    <property type="component" value="Unassembled WGS sequence"/>
</dbReference>
<evidence type="ECO:0000313" key="2">
    <source>
        <dbReference type="EMBL" id="CAF1007024.1"/>
    </source>
</evidence>
<evidence type="ECO:0000313" key="3">
    <source>
        <dbReference type="Proteomes" id="UP000663879"/>
    </source>
</evidence>
<dbReference type="EMBL" id="CAJNOC010004027">
    <property type="protein sequence ID" value="CAF1007024.1"/>
    <property type="molecule type" value="Genomic_DNA"/>
</dbReference>
<protein>
    <submittedName>
        <fullName evidence="2">Uncharacterized protein</fullName>
    </submittedName>
</protein>
<comment type="caution">
    <text evidence="2">The sequence shown here is derived from an EMBL/GenBank/DDBJ whole genome shotgun (WGS) entry which is preliminary data.</text>
</comment>
<name>A0A814H968_9BILA</name>
<reference evidence="2" key="1">
    <citation type="submission" date="2021-02" db="EMBL/GenBank/DDBJ databases">
        <authorList>
            <person name="Nowell W R."/>
        </authorList>
    </citation>
    <scope>NUCLEOTIDE SEQUENCE</scope>
    <source>
        <strain evidence="2">Ploen Becks lab</strain>
    </source>
</reference>
<gene>
    <name evidence="2" type="ORF">OXX778_LOCUS16700</name>
</gene>
<accession>A0A814H968</accession>
<dbReference type="AlphaFoldDB" id="A0A814H968"/>
<evidence type="ECO:0000256" key="1">
    <source>
        <dbReference type="SAM" id="MobiDB-lite"/>
    </source>
</evidence>
<proteinExistence type="predicted"/>
<keyword evidence="3" id="KW-1185">Reference proteome</keyword>
<sequence length="104" mass="11907">MQGCSRVDLKSNLDEFIWRQNNTINRIDSYEQILNEIGRFYPVNVTFELEKLTETFDEVSLLSLNEKDACNMNDMDVESEVESDEGSDDVVTGEVLGCDESDQK</sequence>
<organism evidence="2 3">
    <name type="scientific">Brachionus calyciflorus</name>
    <dbReference type="NCBI Taxonomy" id="104777"/>
    <lineage>
        <taxon>Eukaryota</taxon>
        <taxon>Metazoa</taxon>
        <taxon>Spiralia</taxon>
        <taxon>Gnathifera</taxon>
        <taxon>Rotifera</taxon>
        <taxon>Eurotatoria</taxon>
        <taxon>Monogononta</taxon>
        <taxon>Pseudotrocha</taxon>
        <taxon>Ploima</taxon>
        <taxon>Brachionidae</taxon>
        <taxon>Brachionus</taxon>
    </lineage>
</organism>